<evidence type="ECO:0000313" key="8">
    <source>
        <dbReference type="EMBL" id="CAG98053.1"/>
    </source>
</evidence>
<evidence type="ECO:0000256" key="5">
    <source>
        <dbReference type="ARBA" id="ARBA00023136"/>
    </source>
</evidence>
<dbReference type="FunCoup" id="Q6CL44">
    <property type="interactions" value="358"/>
</dbReference>
<keyword evidence="5 7" id="KW-0472">Membrane</keyword>
<evidence type="ECO:0000256" key="6">
    <source>
        <dbReference type="SAM" id="MobiDB-lite"/>
    </source>
</evidence>
<dbReference type="AlphaFoldDB" id="Q6CL44"/>
<dbReference type="OMA" id="TIYYVYR"/>
<organism evidence="8 9">
    <name type="scientific">Kluyveromyces lactis (strain ATCC 8585 / CBS 2359 / DSM 70799 / NBRC 1267 / NRRL Y-1140 / WM37)</name>
    <name type="common">Yeast</name>
    <name type="synonym">Candida sphaerica</name>
    <dbReference type="NCBI Taxonomy" id="284590"/>
    <lineage>
        <taxon>Eukaryota</taxon>
        <taxon>Fungi</taxon>
        <taxon>Dikarya</taxon>
        <taxon>Ascomycota</taxon>
        <taxon>Saccharomycotina</taxon>
        <taxon>Saccharomycetes</taxon>
        <taxon>Saccharomycetales</taxon>
        <taxon>Saccharomycetaceae</taxon>
        <taxon>Kluyveromyces</taxon>
    </lineage>
</organism>
<reference evidence="8 9" key="1">
    <citation type="journal article" date="2004" name="Nature">
        <title>Genome evolution in yeasts.</title>
        <authorList>
            <consortium name="Genolevures"/>
            <person name="Dujon B."/>
            <person name="Sherman D."/>
            <person name="Fischer G."/>
            <person name="Durrens P."/>
            <person name="Casaregola S."/>
            <person name="Lafontaine I."/>
            <person name="de Montigny J."/>
            <person name="Marck C."/>
            <person name="Neuveglise C."/>
            <person name="Talla E."/>
            <person name="Goffard N."/>
            <person name="Frangeul L."/>
            <person name="Aigle M."/>
            <person name="Anthouard V."/>
            <person name="Babour A."/>
            <person name="Barbe V."/>
            <person name="Barnay S."/>
            <person name="Blanchin S."/>
            <person name="Beckerich J.M."/>
            <person name="Beyne E."/>
            <person name="Bleykasten C."/>
            <person name="Boisrame A."/>
            <person name="Boyer J."/>
            <person name="Cattolico L."/>
            <person name="Confanioleri F."/>
            <person name="de Daruvar A."/>
            <person name="Despons L."/>
            <person name="Fabre E."/>
            <person name="Fairhead C."/>
            <person name="Ferry-Dumazet H."/>
            <person name="Groppi A."/>
            <person name="Hantraye F."/>
            <person name="Hennequin C."/>
            <person name="Jauniaux N."/>
            <person name="Joyet P."/>
            <person name="Kachouri R."/>
            <person name="Kerrest A."/>
            <person name="Koszul R."/>
            <person name="Lemaire M."/>
            <person name="Lesur I."/>
            <person name="Ma L."/>
            <person name="Muller H."/>
            <person name="Nicaud J.M."/>
            <person name="Nikolski M."/>
            <person name="Oztas S."/>
            <person name="Ozier-Kalogeropoulos O."/>
            <person name="Pellenz S."/>
            <person name="Potier S."/>
            <person name="Richard G.F."/>
            <person name="Straub M.L."/>
            <person name="Suleau A."/>
            <person name="Swennene D."/>
            <person name="Tekaia F."/>
            <person name="Wesolowski-Louvel M."/>
            <person name="Westhof E."/>
            <person name="Wirth B."/>
            <person name="Zeniou-Meyer M."/>
            <person name="Zivanovic I."/>
            <person name="Bolotin-Fukuhara M."/>
            <person name="Thierry A."/>
            <person name="Bouchier C."/>
            <person name="Caudron B."/>
            <person name="Scarpelli C."/>
            <person name="Gaillardin C."/>
            <person name="Weissenbach J."/>
            <person name="Wincker P."/>
            <person name="Souciet J.L."/>
        </authorList>
    </citation>
    <scope>NUCLEOTIDE SEQUENCE [LARGE SCALE GENOMIC DNA]</scope>
    <source>
        <strain evidence="9">ATCC 8585 / CBS 2359 / DSM 70799 / NBRC 1267 / NRRL Y-1140 / WM37</strain>
    </source>
</reference>
<comment type="subcellular location">
    <subcellularLocation>
        <location evidence="1">Membrane</location>
    </subcellularLocation>
</comment>
<dbReference type="GO" id="GO:0016020">
    <property type="term" value="C:membrane"/>
    <property type="evidence" value="ECO:0007669"/>
    <property type="project" value="UniProtKB-SubCell"/>
</dbReference>
<proteinExistence type="inferred from homology"/>
<feature type="transmembrane region" description="Helical" evidence="7">
    <location>
        <begin position="38"/>
        <end position="60"/>
    </location>
</feature>
<keyword evidence="4 7" id="KW-1133">Transmembrane helix</keyword>
<gene>
    <name evidence="8" type="ORF">KLLA0_F05841g</name>
</gene>
<feature type="region of interest" description="Disordered" evidence="6">
    <location>
        <begin position="87"/>
        <end position="106"/>
    </location>
</feature>
<dbReference type="KEGG" id="kla:KLLA0_F05841g"/>
<accession>Q6CL44</accession>
<dbReference type="InParanoid" id="Q6CL44"/>
<feature type="compositionally biased region" description="Pro residues" evidence="6">
    <location>
        <begin position="128"/>
        <end position="137"/>
    </location>
</feature>
<sequence>MCLCCICCTVSDLILYIVAIIFPPIAVGLRSGLCSSDLLLNVLLTMFGFLPGMIHAFYYITVTSPLRTDTETRYYYEQGWNDGQRYGSPSAVTTVSHQPTGVEDPLLPRTQIPLRYEPNNYAQDVPKGSPPPYTESV</sequence>
<dbReference type="PANTHER" id="PTHR21659">
    <property type="entry name" value="HYDROPHOBIC PROTEIN RCI2 LOW TEMPERATURE AND SALT RESPONSIVE PROTEIN LTI6 -RELATED"/>
    <property type="match status" value="1"/>
</dbReference>
<keyword evidence="3 7" id="KW-0812">Transmembrane</keyword>
<dbReference type="Proteomes" id="UP000000598">
    <property type="component" value="Chromosome F"/>
</dbReference>
<feature type="region of interest" description="Disordered" evidence="6">
    <location>
        <begin position="118"/>
        <end position="137"/>
    </location>
</feature>
<evidence type="ECO:0000256" key="3">
    <source>
        <dbReference type="ARBA" id="ARBA00022692"/>
    </source>
</evidence>
<dbReference type="eggNOG" id="KOG1773">
    <property type="taxonomic scope" value="Eukaryota"/>
</dbReference>
<evidence type="ECO:0000256" key="7">
    <source>
        <dbReference type="SAM" id="Phobius"/>
    </source>
</evidence>
<name>Q6CL44_KLULA</name>
<feature type="transmembrane region" description="Helical" evidence="7">
    <location>
        <begin position="13"/>
        <end position="31"/>
    </location>
</feature>
<feature type="compositionally biased region" description="Polar residues" evidence="6">
    <location>
        <begin position="90"/>
        <end position="99"/>
    </location>
</feature>
<dbReference type="PROSITE" id="PS01309">
    <property type="entry name" value="UPF0057"/>
    <property type="match status" value="1"/>
</dbReference>
<evidence type="ECO:0000256" key="4">
    <source>
        <dbReference type="ARBA" id="ARBA00022989"/>
    </source>
</evidence>
<evidence type="ECO:0000313" key="9">
    <source>
        <dbReference type="Proteomes" id="UP000000598"/>
    </source>
</evidence>
<keyword evidence="9" id="KW-1185">Reference proteome</keyword>
<evidence type="ECO:0000256" key="1">
    <source>
        <dbReference type="ARBA" id="ARBA00004370"/>
    </source>
</evidence>
<dbReference type="PANTHER" id="PTHR21659:SF114">
    <property type="entry name" value="PROTEIN SNA4"/>
    <property type="match status" value="1"/>
</dbReference>
<comment type="similarity">
    <text evidence="2">Belongs to the UPF0057 (PMP3) family.</text>
</comment>
<dbReference type="InterPro" id="IPR000612">
    <property type="entry name" value="PMP3"/>
</dbReference>
<dbReference type="Pfam" id="PF01679">
    <property type="entry name" value="Pmp3"/>
    <property type="match status" value="1"/>
</dbReference>
<dbReference type="EMBL" id="CR382126">
    <property type="protein sequence ID" value="CAG98053.1"/>
    <property type="molecule type" value="Genomic_DNA"/>
</dbReference>
<dbReference type="PaxDb" id="284590-Q6CL44"/>
<dbReference type="HOGENOM" id="CLU_107649_0_2_1"/>
<protein>
    <submittedName>
        <fullName evidence="8">KLLA0F05841p</fullName>
    </submittedName>
</protein>
<evidence type="ECO:0000256" key="2">
    <source>
        <dbReference type="ARBA" id="ARBA00009530"/>
    </source>
</evidence>